<organism evidence="4 5">
    <name type="scientific">Lentibacillus populi</name>
    <dbReference type="NCBI Taxonomy" id="1827502"/>
    <lineage>
        <taxon>Bacteria</taxon>
        <taxon>Bacillati</taxon>
        <taxon>Bacillota</taxon>
        <taxon>Bacilli</taxon>
        <taxon>Bacillales</taxon>
        <taxon>Bacillaceae</taxon>
        <taxon>Lentibacillus</taxon>
    </lineage>
</organism>
<dbReference type="PANTHER" id="PTHR43420:SF12">
    <property type="entry name" value="N-ACETYLTRANSFERASE DOMAIN-CONTAINING PROTEIN"/>
    <property type="match status" value="1"/>
</dbReference>
<keyword evidence="1" id="KW-0808">Transferase</keyword>
<reference evidence="4" key="2">
    <citation type="submission" date="2020-09" db="EMBL/GenBank/DDBJ databases">
        <authorList>
            <person name="Sun Q."/>
            <person name="Zhou Y."/>
        </authorList>
    </citation>
    <scope>NUCLEOTIDE SEQUENCE</scope>
    <source>
        <strain evidence="4">CGMCC 1.15454</strain>
    </source>
</reference>
<feature type="domain" description="N-acetyltransferase" evidence="3">
    <location>
        <begin position="145"/>
        <end position="278"/>
    </location>
</feature>
<dbReference type="CDD" id="cd04301">
    <property type="entry name" value="NAT_SF"/>
    <property type="match status" value="2"/>
</dbReference>
<evidence type="ECO:0000259" key="3">
    <source>
        <dbReference type="PROSITE" id="PS51186"/>
    </source>
</evidence>
<keyword evidence="2" id="KW-0012">Acyltransferase</keyword>
<dbReference type="AlphaFoldDB" id="A0A9W5TWK7"/>
<evidence type="ECO:0000256" key="2">
    <source>
        <dbReference type="ARBA" id="ARBA00023315"/>
    </source>
</evidence>
<keyword evidence="5" id="KW-1185">Reference proteome</keyword>
<feature type="domain" description="N-acetyltransferase" evidence="3">
    <location>
        <begin position="1"/>
        <end position="131"/>
    </location>
</feature>
<dbReference type="Gene3D" id="3.40.630.30">
    <property type="match status" value="2"/>
</dbReference>
<proteinExistence type="predicted"/>
<dbReference type="GO" id="GO:0016747">
    <property type="term" value="F:acyltransferase activity, transferring groups other than amino-acyl groups"/>
    <property type="evidence" value="ECO:0007669"/>
    <property type="project" value="InterPro"/>
</dbReference>
<dbReference type="InterPro" id="IPR000182">
    <property type="entry name" value="GNAT_dom"/>
</dbReference>
<dbReference type="InterPro" id="IPR050680">
    <property type="entry name" value="YpeA/RimI_acetyltransf"/>
</dbReference>
<accession>A0A9W5TWK7</accession>
<dbReference type="EMBL" id="BMJD01000008">
    <property type="protein sequence ID" value="GGB38013.1"/>
    <property type="molecule type" value="Genomic_DNA"/>
</dbReference>
<dbReference type="PANTHER" id="PTHR43420">
    <property type="entry name" value="ACETYLTRANSFERASE"/>
    <property type="match status" value="1"/>
</dbReference>
<dbReference type="InterPro" id="IPR016181">
    <property type="entry name" value="Acyl_CoA_acyltransferase"/>
</dbReference>
<gene>
    <name evidence="4" type="ORF">GCM10011409_14320</name>
</gene>
<protein>
    <submittedName>
        <fullName evidence="4">Acetyltransferase</fullName>
    </submittedName>
</protein>
<evidence type="ECO:0000256" key="1">
    <source>
        <dbReference type="ARBA" id="ARBA00022679"/>
    </source>
</evidence>
<reference evidence="4" key="1">
    <citation type="journal article" date="2014" name="Int. J. Syst. Evol. Microbiol.">
        <title>Complete genome sequence of Corynebacterium casei LMG S-19264T (=DSM 44701T), isolated from a smear-ripened cheese.</title>
        <authorList>
            <consortium name="US DOE Joint Genome Institute (JGI-PGF)"/>
            <person name="Walter F."/>
            <person name="Albersmeier A."/>
            <person name="Kalinowski J."/>
            <person name="Ruckert C."/>
        </authorList>
    </citation>
    <scope>NUCLEOTIDE SEQUENCE</scope>
    <source>
        <strain evidence="4">CGMCC 1.15454</strain>
    </source>
</reference>
<dbReference type="PROSITE" id="PS51186">
    <property type="entry name" value="GNAT"/>
    <property type="match status" value="2"/>
</dbReference>
<comment type="caution">
    <text evidence="4">The sequence shown here is derived from an EMBL/GenBank/DDBJ whole genome shotgun (WGS) entry which is preliminary data.</text>
</comment>
<dbReference type="Pfam" id="PF00583">
    <property type="entry name" value="Acetyltransf_1"/>
    <property type="match status" value="2"/>
</dbReference>
<sequence>MLTEKQLNDIKKLQHECEADEQFQLKLNWEMLQNRSSNENLDFFHYINNELVGFLGLYGFGTKIEVCGMVKPEYRRQGIFTKLFHDALDVISEGDYKTILLNSPANSVSGREFVMNQFCIYAMTEHQMQYDEKQSGDFKMTDKGLVLRNAGPEDFAEEVRLDISCFGFEEEEAKLYNERIKKDKDQEFYIIDLDGIVIGKIRVAHHNDEAWIFGYCIAPEHQGKGYGKQILLKVIKQEREKGYPLFLEVETKNDHALKLYETCGFRSYQSQDYYTLAR</sequence>
<dbReference type="Proteomes" id="UP000621492">
    <property type="component" value="Unassembled WGS sequence"/>
</dbReference>
<evidence type="ECO:0000313" key="4">
    <source>
        <dbReference type="EMBL" id="GGB38013.1"/>
    </source>
</evidence>
<dbReference type="SUPFAM" id="SSF55729">
    <property type="entry name" value="Acyl-CoA N-acyltransferases (Nat)"/>
    <property type="match status" value="2"/>
</dbReference>
<dbReference type="RefSeq" id="WP_188724860.1">
    <property type="nucleotide sequence ID" value="NZ_BMJD01000008.1"/>
</dbReference>
<evidence type="ECO:0000313" key="5">
    <source>
        <dbReference type="Proteomes" id="UP000621492"/>
    </source>
</evidence>
<name>A0A9W5TWK7_9BACI</name>